<proteinExistence type="predicted"/>
<dbReference type="GeneID" id="127745802"/>
<dbReference type="AlphaFoldDB" id="A0A9C6WHB5"/>
<name>A0A9C6WHB5_ARADU</name>
<gene>
    <name evidence="2" type="primary">LOC127745802</name>
</gene>
<dbReference type="KEGG" id="adu:127745802"/>
<evidence type="ECO:0000313" key="2">
    <source>
        <dbReference type="RefSeq" id="XP_052115622.1"/>
    </source>
</evidence>
<sequence length="129" mass="15041">MKLLSPIATPVRVLSCFSFFVEFSETSLSLHVVQVAAAAWGGCWGCRQISSETDTAVFFYRINNRAYLWRLRLFLLLRKQAELRFWLPSIQVEVKGTLRHLGYGFNVSRSKRQEWICKSGRKHVQREKT</sequence>
<keyword evidence="1" id="KW-1185">Reference proteome</keyword>
<reference evidence="2" key="2">
    <citation type="submission" date="2025-08" db="UniProtKB">
        <authorList>
            <consortium name="RefSeq"/>
        </authorList>
    </citation>
    <scope>IDENTIFICATION</scope>
    <source>
        <tissue evidence="2">Whole plant</tissue>
    </source>
</reference>
<protein>
    <submittedName>
        <fullName evidence="2">Uncharacterized protein LOC127745802 isoform X1</fullName>
    </submittedName>
</protein>
<reference evidence="1" key="1">
    <citation type="journal article" date="2016" name="Nat. Genet.">
        <title>The genome sequences of Arachis duranensis and Arachis ipaensis, the diploid ancestors of cultivated peanut.</title>
        <authorList>
            <person name="Bertioli D.J."/>
            <person name="Cannon S.B."/>
            <person name="Froenicke L."/>
            <person name="Huang G."/>
            <person name="Farmer A.D."/>
            <person name="Cannon E.K."/>
            <person name="Liu X."/>
            <person name="Gao D."/>
            <person name="Clevenger J."/>
            <person name="Dash S."/>
            <person name="Ren L."/>
            <person name="Moretzsohn M.C."/>
            <person name="Shirasawa K."/>
            <person name="Huang W."/>
            <person name="Vidigal B."/>
            <person name="Abernathy B."/>
            <person name="Chu Y."/>
            <person name="Niederhuth C.E."/>
            <person name="Umale P."/>
            <person name="Araujo A.C."/>
            <person name="Kozik A."/>
            <person name="Kim K.D."/>
            <person name="Burow M.D."/>
            <person name="Varshney R.K."/>
            <person name="Wang X."/>
            <person name="Zhang X."/>
            <person name="Barkley N."/>
            <person name="Guimaraes P.M."/>
            <person name="Isobe S."/>
            <person name="Guo B."/>
            <person name="Liao B."/>
            <person name="Stalker H.T."/>
            <person name="Schmitz R.J."/>
            <person name="Scheffler B.E."/>
            <person name="Leal-Bertioli S.C."/>
            <person name="Xun X."/>
            <person name="Jackson S.A."/>
            <person name="Michelmore R."/>
            <person name="Ozias-Akins P."/>
        </authorList>
    </citation>
    <scope>NUCLEOTIDE SEQUENCE [LARGE SCALE GENOMIC DNA]</scope>
    <source>
        <strain evidence="1">cv. V14167</strain>
    </source>
</reference>
<dbReference type="Proteomes" id="UP000515211">
    <property type="component" value="Chromosome 3"/>
</dbReference>
<accession>A0A9C6WHB5</accession>
<dbReference type="RefSeq" id="XP_052115622.1">
    <property type="nucleotide sequence ID" value="XM_052259662.1"/>
</dbReference>
<organism evidence="1 2">
    <name type="scientific">Arachis duranensis</name>
    <name type="common">Wild peanut</name>
    <dbReference type="NCBI Taxonomy" id="130453"/>
    <lineage>
        <taxon>Eukaryota</taxon>
        <taxon>Viridiplantae</taxon>
        <taxon>Streptophyta</taxon>
        <taxon>Embryophyta</taxon>
        <taxon>Tracheophyta</taxon>
        <taxon>Spermatophyta</taxon>
        <taxon>Magnoliopsida</taxon>
        <taxon>eudicotyledons</taxon>
        <taxon>Gunneridae</taxon>
        <taxon>Pentapetalae</taxon>
        <taxon>rosids</taxon>
        <taxon>fabids</taxon>
        <taxon>Fabales</taxon>
        <taxon>Fabaceae</taxon>
        <taxon>Papilionoideae</taxon>
        <taxon>50 kb inversion clade</taxon>
        <taxon>dalbergioids sensu lato</taxon>
        <taxon>Dalbergieae</taxon>
        <taxon>Pterocarpus clade</taxon>
        <taxon>Arachis</taxon>
    </lineage>
</organism>
<evidence type="ECO:0000313" key="1">
    <source>
        <dbReference type="Proteomes" id="UP000515211"/>
    </source>
</evidence>